<evidence type="ECO:0000256" key="1">
    <source>
        <dbReference type="ARBA" id="ARBA00004613"/>
    </source>
</evidence>
<gene>
    <name evidence="6" type="ORF">MAR_007991</name>
</gene>
<dbReference type="Gene3D" id="2.60.120.40">
    <property type="match status" value="1"/>
</dbReference>
<dbReference type="InterPro" id="IPR050822">
    <property type="entry name" value="Cerebellin_Synaptic_Org"/>
</dbReference>
<keyword evidence="3" id="KW-0732">Signal</keyword>
<dbReference type="EMBL" id="CP111015">
    <property type="protein sequence ID" value="WAR01433.1"/>
    <property type="molecule type" value="Genomic_DNA"/>
</dbReference>
<proteinExistence type="predicted"/>
<keyword evidence="7" id="KW-1185">Reference proteome</keyword>
<dbReference type="PANTHER" id="PTHR22923">
    <property type="entry name" value="CEREBELLIN-RELATED"/>
    <property type="match status" value="1"/>
</dbReference>
<evidence type="ECO:0000256" key="2">
    <source>
        <dbReference type="ARBA" id="ARBA00022525"/>
    </source>
</evidence>
<dbReference type="SUPFAM" id="SSF49842">
    <property type="entry name" value="TNF-like"/>
    <property type="match status" value="1"/>
</dbReference>
<comment type="subcellular location">
    <subcellularLocation>
        <location evidence="1">Secreted</location>
    </subcellularLocation>
</comment>
<feature type="coiled-coil region" evidence="4">
    <location>
        <begin position="36"/>
        <end position="63"/>
    </location>
</feature>
<name>A0ABY7DXR8_MYAAR</name>
<dbReference type="InterPro" id="IPR008983">
    <property type="entry name" value="Tumour_necrosis_fac-like_dom"/>
</dbReference>
<dbReference type="PANTHER" id="PTHR22923:SF116">
    <property type="entry name" value="C1Q DOMAIN-CONTAINING PROTEIN"/>
    <property type="match status" value="1"/>
</dbReference>
<evidence type="ECO:0000256" key="4">
    <source>
        <dbReference type="SAM" id="Coils"/>
    </source>
</evidence>
<dbReference type="InterPro" id="IPR001073">
    <property type="entry name" value="C1q_dom"/>
</dbReference>
<evidence type="ECO:0000259" key="5">
    <source>
        <dbReference type="PROSITE" id="PS50871"/>
    </source>
</evidence>
<keyword evidence="2" id="KW-0964">Secreted</keyword>
<evidence type="ECO:0000313" key="7">
    <source>
        <dbReference type="Proteomes" id="UP001164746"/>
    </source>
</evidence>
<accession>A0ABY7DXR8</accession>
<organism evidence="6 7">
    <name type="scientific">Mya arenaria</name>
    <name type="common">Soft-shell clam</name>
    <dbReference type="NCBI Taxonomy" id="6604"/>
    <lineage>
        <taxon>Eukaryota</taxon>
        <taxon>Metazoa</taxon>
        <taxon>Spiralia</taxon>
        <taxon>Lophotrochozoa</taxon>
        <taxon>Mollusca</taxon>
        <taxon>Bivalvia</taxon>
        <taxon>Autobranchia</taxon>
        <taxon>Heteroconchia</taxon>
        <taxon>Euheterodonta</taxon>
        <taxon>Imparidentia</taxon>
        <taxon>Neoheterodontei</taxon>
        <taxon>Myida</taxon>
        <taxon>Myoidea</taxon>
        <taxon>Myidae</taxon>
        <taxon>Mya</taxon>
    </lineage>
</organism>
<dbReference type="PROSITE" id="PS50871">
    <property type="entry name" value="C1Q"/>
    <property type="match status" value="1"/>
</dbReference>
<dbReference type="Pfam" id="PF00386">
    <property type="entry name" value="C1q"/>
    <property type="match status" value="1"/>
</dbReference>
<dbReference type="Proteomes" id="UP001164746">
    <property type="component" value="Chromosome 4"/>
</dbReference>
<sequence length="169" mass="18903">MAIINSNQIKENIKNFVKMSVLYFTLAVLFYSACGEETCDKRLSLLEEEVKALQETLSKTVKSPRYLLEPNGEGVAFYVQLSTDMTHVGNHQTIVFDVVTTNIGNGYNRIDGIFTAPIGGTYVFTWTTTNKNRSYMTTELLKKGFIVLGKTTSDAMDHDDYAIATNSML</sequence>
<reference evidence="6" key="1">
    <citation type="submission" date="2022-11" db="EMBL/GenBank/DDBJ databases">
        <title>Centuries of genome instability and evolution in soft-shell clam transmissible cancer (bioRxiv).</title>
        <authorList>
            <person name="Hart S.F.M."/>
            <person name="Yonemitsu M.A."/>
            <person name="Giersch R.M."/>
            <person name="Beal B.F."/>
            <person name="Arriagada G."/>
            <person name="Davis B.W."/>
            <person name="Ostrander E.A."/>
            <person name="Goff S.P."/>
            <person name="Metzger M.J."/>
        </authorList>
    </citation>
    <scope>NUCLEOTIDE SEQUENCE</scope>
    <source>
        <strain evidence="6">MELC-2E11</strain>
        <tissue evidence="6">Siphon/mantle</tissue>
    </source>
</reference>
<evidence type="ECO:0000256" key="3">
    <source>
        <dbReference type="ARBA" id="ARBA00022729"/>
    </source>
</evidence>
<feature type="domain" description="C1q" evidence="5">
    <location>
        <begin position="70"/>
        <end position="169"/>
    </location>
</feature>
<protein>
    <recommendedName>
        <fullName evidence="5">C1q domain-containing protein</fullName>
    </recommendedName>
</protein>
<keyword evidence="4" id="KW-0175">Coiled coil</keyword>
<evidence type="ECO:0000313" key="6">
    <source>
        <dbReference type="EMBL" id="WAR01433.1"/>
    </source>
</evidence>